<dbReference type="EMBL" id="LGAP01000001">
    <property type="protein sequence ID" value="KOF22343.1"/>
    <property type="molecule type" value="Genomic_DNA"/>
</dbReference>
<dbReference type="RefSeq" id="WP_053247137.1">
    <property type="nucleotide sequence ID" value="NZ_LGAP01000001.1"/>
</dbReference>
<sequence length="162" mass="18245">MYEVTIGYDDEAEAFVRFTFDVQGREESVFDVSYALRHTVDLSSDWTEVVLMGEDDEHDTISEPIGNDIRVDRSYVPTQIFRRFAEFRSGVKVVLDVSLTKGGGRDETGRTRTLKTLQEVVPALPNAETVVCSETDVRIQYIHDPKHANYSHSLSALSNPAT</sequence>
<dbReference type="AlphaFoldDB" id="A0A0L8C6D3"/>
<gene>
    <name evidence="1" type="ORF">AC244_02020</name>
</gene>
<name>A0A0L8C6D3_ENSAD</name>
<evidence type="ECO:0000313" key="1">
    <source>
        <dbReference type="EMBL" id="KOF22343.1"/>
    </source>
</evidence>
<proteinExistence type="predicted"/>
<reference evidence="2" key="1">
    <citation type="submission" date="2015-07" db="EMBL/GenBank/DDBJ databases">
        <title>Whole genome sequence of an Ensifer adhaerens strain isolated from a cave pool in the Wind Cave National Park.</title>
        <authorList>
            <person name="Eng W.W.H."/>
            <person name="Gan H.M."/>
            <person name="Barton H.A."/>
            <person name="Savka M.A."/>
        </authorList>
    </citation>
    <scope>NUCLEOTIDE SEQUENCE [LARGE SCALE GENOMIC DNA]</scope>
    <source>
        <strain evidence="2">SD006</strain>
    </source>
</reference>
<dbReference type="PATRIC" id="fig|106592.7.peg.426"/>
<accession>A0A0L8C6D3</accession>
<comment type="caution">
    <text evidence="1">The sequence shown here is derived from an EMBL/GenBank/DDBJ whole genome shotgun (WGS) entry which is preliminary data.</text>
</comment>
<organism evidence="1 2">
    <name type="scientific">Ensifer adhaerens</name>
    <name type="common">Sinorhizobium morelense</name>
    <dbReference type="NCBI Taxonomy" id="106592"/>
    <lineage>
        <taxon>Bacteria</taxon>
        <taxon>Pseudomonadati</taxon>
        <taxon>Pseudomonadota</taxon>
        <taxon>Alphaproteobacteria</taxon>
        <taxon>Hyphomicrobiales</taxon>
        <taxon>Rhizobiaceae</taxon>
        <taxon>Sinorhizobium/Ensifer group</taxon>
        <taxon>Ensifer</taxon>
    </lineage>
</organism>
<protein>
    <submittedName>
        <fullName evidence="1">Uncharacterized protein</fullName>
    </submittedName>
</protein>
<evidence type="ECO:0000313" key="2">
    <source>
        <dbReference type="Proteomes" id="UP000037425"/>
    </source>
</evidence>
<dbReference type="Proteomes" id="UP000037425">
    <property type="component" value="Unassembled WGS sequence"/>
</dbReference>